<dbReference type="Pfam" id="PF13403">
    <property type="entry name" value="Hint_2"/>
    <property type="match status" value="1"/>
</dbReference>
<dbReference type="EMBL" id="FNXG01000001">
    <property type="protein sequence ID" value="SEH63758.1"/>
    <property type="molecule type" value="Genomic_DNA"/>
</dbReference>
<dbReference type="Proteomes" id="UP000199125">
    <property type="component" value="Unassembled WGS sequence"/>
</dbReference>
<dbReference type="STRING" id="65735.SAMN04488075_0511"/>
<keyword evidence="3" id="KW-1185">Reference proteome</keyword>
<gene>
    <name evidence="2" type="ORF">SAMN04488075_0511</name>
</gene>
<accession>A0A1H6JMW0</accession>
<dbReference type="InterPro" id="IPR028992">
    <property type="entry name" value="Hedgehog/Intein_dom"/>
</dbReference>
<feature type="domain" description="Hedgehog/Intein (Hint)" evidence="1">
    <location>
        <begin position="152"/>
        <end position="297"/>
    </location>
</feature>
<name>A0A1H6JMW0_9RHOB</name>
<evidence type="ECO:0000313" key="3">
    <source>
        <dbReference type="Proteomes" id="UP000199125"/>
    </source>
</evidence>
<reference evidence="3" key="1">
    <citation type="submission" date="2016-10" db="EMBL/GenBank/DDBJ databases">
        <authorList>
            <person name="Varghese N."/>
            <person name="Submissions S."/>
        </authorList>
    </citation>
    <scope>NUCLEOTIDE SEQUENCE [LARGE SCALE GENOMIC DNA]</scope>
    <source>
        <strain evidence="3">DSM 11593</strain>
    </source>
</reference>
<dbReference type="RefSeq" id="WP_245728579.1">
    <property type="nucleotide sequence ID" value="NZ_FNXG01000001.1"/>
</dbReference>
<evidence type="ECO:0000259" key="1">
    <source>
        <dbReference type="Pfam" id="PF13403"/>
    </source>
</evidence>
<dbReference type="SUPFAM" id="SSF51294">
    <property type="entry name" value="Hedgehog/intein (Hint) domain"/>
    <property type="match status" value="1"/>
</dbReference>
<dbReference type="AlphaFoldDB" id="A0A1H6JMW0"/>
<sequence length="362" mass="39950">MAILYDASILTGPEWLQDAVIKPLGQEGGTHQISDTVEPIEVQQGNPSRLQVNDTLTVEDTLYRVTGMQYFESTATLDVATYHNINGVVLRLVSLDDPSNSIRLLVPFDEYVPSGAVIKDITITMVETNDYWFWDRLNKNNNFTIDVKNDVVCFTTGTLIDTDRGPRPVHLLRVGDMIRTRDHGMQPLRWLGGRQLSAAELAGQRRLHPIRVVAGALGPGMPARDLMVSPQHRLLVRSAIAERMTGAPEVLIAAVHLLGHPGIQRVAADSVGYWHLMFDRHEIVFAEGAEAESLHLGPMALSGMSDDALAELRSLFPDLVQAGIAGEPAPTCRPIMRGKPVKKLIERQLRNFKPLVAAPVWA</sequence>
<evidence type="ECO:0000313" key="2">
    <source>
        <dbReference type="EMBL" id="SEH63758.1"/>
    </source>
</evidence>
<protein>
    <submittedName>
        <fullName evidence="2">Hint domain-containing protein</fullName>
    </submittedName>
</protein>
<organism evidence="2 3">
    <name type="scientific">Paracoccus alkenifer</name>
    <dbReference type="NCBI Taxonomy" id="65735"/>
    <lineage>
        <taxon>Bacteria</taxon>
        <taxon>Pseudomonadati</taxon>
        <taxon>Pseudomonadota</taxon>
        <taxon>Alphaproteobacteria</taxon>
        <taxon>Rhodobacterales</taxon>
        <taxon>Paracoccaceae</taxon>
        <taxon>Paracoccus</taxon>
    </lineage>
</organism>
<proteinExistence type="predicted"/>
<dbReference type="InterPro" id="IPR036844">
    <property type="entry name" value="Hint_dom_sf"/>
</dbReference>